<organism evidence="1">
    <name type="scientific">Arundo donax</name>
    <name type="common">Giant reed</name>
    <name type="synonym">Donax arundinaceus</name>
    <dbReference type="NCBI Taxonomy" id="35708"/>
    <lineage>
        <taxon>Eukaryota</taxon>
        <taxon>Viridiplantae</taxon>
        <taxon>Streptophyta</taxon>
        <taxon>Embryophyta</taxon>
        <taxon>Tracheophyta</taxon>
        <taxon>Spermatophyta</taxon>
        <taxon>Magnoliopsida</taxon>
        <taxon>Liliopsida</taxon>
        <taxon>Poales</taxon>
        <taxon>Poaceae</taxon>
        <taxon>PACMAD clade</taxon>
        <taxon>Arundinoideae</taxon>
        <taxon>Arundineae</taxon>
        <taxon>Arundo</taxon>
    </lineage>
</organism>
<sequence>MAFTFMLRLARPSQLTPMRIGQDVLTLVVPRQGSVCTWDII</sequence>
<reference evidence="1" key="2">
    <citation type="journal article" date="2015" name="Data Brief">
        <title>Shoot transcriptome of the giant reed, Arundo donax.</title>
        <authorList>
            <person name="Barrero R.A."/>
            <person name="Guerrero F.D."/>
            <person name="Moolhuijzen P."/>
            <person name="Goolsby J.A."/>
            <person name="Tidwell J."/>
            <person name="Bellgard S.E."/>
            <person name="Bellgard M.I."/>
        </authorList>
    </citation>
    <scope>NUCLEOTIDE SEQUENCE</scope>
    <source>
        <tissue evidence="1">Shoot tissue taken approximately 20 cm above the soil surface</tissue>
    </source>
</reference>
<accession>A0A0A8YZW2</accession>
<proteinExistence type="predicted"/>
<protein>
    <submittedName>
        <fullName evidence="1">Uncharacterized protein</fullName>
    </submittedName>
</protein>
<dbReference type="AlphaFoldDB" id="A0A0A8YZW2"/>
<name>A0A0A8YZW2_ARUDO</name>
<reference evidence="1" key="1">
    <citation type="submission" date="2014-09" db="EMBL/GenBank/DDBJ databases">
        <authorList>
            <person name="Magalhaes I.L.F."/>
            <person name="Oliveira U."/>
            <person name="Santos F.R."/>
            <person name="Vidigal T.H.D.A."/>
            <person name="Brescovit A.D."/>
            <person name="Santos A.J."/>
        </authorList>
    </citation>
    <scope>NUCLEOTIDE SEQUENCE</scope>
    <source>
        <tissue evidence="1">Shoot tissue taken approximately 20 cm above the soil surface</tissue>
    </source>
</reference>
<dbReference type="EMBL" id="GBRH01269778">
    <property type="protein sequence ID" value="JAD28117.1"/>
    <property type="molecule type" value="Transcribed_RNA"/>
</dbReference>
<evidence type="ECO:0000313" key="1">
    <source>
        <dbReference type="EMBL" id="JAD28117.1"/>
    </source>
</evidence>